<dbReference type="PATRIC" id="fig|768679.9.peg.1341"/>
<keyword evidence="2" id="KW-0479">Metal-binding</keyword>
<dbReference type="STRING" id="768679.TTX_1322a"/>
<dbReference type="OrthoDB" id="5781at2157"/>
<evidence type="ECO:0000313" key="6">
    <source>
        <dbReference type="EMBL" id="CCC81959.1"/>
    </source>
</evidence>
<dbReference type="InterPro" id="IPR052950">
    <property type="entry name" value="CISD"/>
</dbReference>
<organism evidence="6 7">
    <name type="scientific">Thermoproteus tenax (strain ATCC 35583 / DSM 2078 / JCM 9277 / NBRC 100435 / Kra 1)</name>
    <dbReference type="NCBI Taxonomy" id="768679"/>
    <lineage>
        <taxon>Archaea</taxon>
        <taxon>Thermoproteota</taxon>
        <taxon>Thermoprotei</taxon>
        <taxon>Thermoproteales</taxon>
        <taxon>Thermoproteaceae</taxon>
        <taxon>Thermoproteus</taxon>
    </lineage>
</organism>
<gene>
    <name evidence="6" type="ORF">TTX_1322a</name>
</gene>
<proteinExistence type="predicted"/>
<protein>
    <submittedName>
        <fullName evidence="6">Zinc finger domain containing protein (CDGSH-type)</fullName>
    </submittedName>
</protein>
<accession>G4RK64</accession>
<evidence type="ECO:0000259" key="5">
    <source>
        <dbReference type="SMART" id="SM00704"/>
    </source>
</evidence>
<dbReference type="SMART" id="SM00704">
    <property type="entry name" value="ZnF_CDGSH"/>
    <property type="match status" value="1"/>
</dbReference>
<reference evidence="6 7" key="1">
    <citation type="journal article" date="2011" name="PLoS ONE">
        <title>The complete genome sequence of Thermoproteus tenax: a physiologically versatile member of the Crenarchaeota.</title>
        <authorList>
            <person name="Siebers B."/>
            <person name="Zaparty M."/>
            <person name="Raddatz G."/>
            <person name="Tjaden B."/>
            <person name="Albers S.V."/>
            <person name="Bell S.D."/>
            <person name="Blombach F."/>
            <person name="Kletzin A."/>
            <person name="Kyrpides N."/>
            <person name="Lanz C."/>
            <person name="Plagens A."/>
            <person name="Rampp M."/>
            <person name="Rosinus A."/>
            <person name="von Jan M."/>
            <person name="Makarova K.S."/>
            <person name="Klenk H.P."/>
            <person name="Schuster S.C."/>
            <person name="Hensel R."/>
        </authorList>
    </citation>
    <scope>NUCLEOTIDE SEQUENCE [LARGE SCALE GENOMIC DNA]</scope>
    <source>
        <strain evidence="7">ATCC 35583 / DSM 2078 / JCM 9277 / NBRC 100435 / Kra 1</strain>
    </source>
</reference>
<dbReference type="PANTHER" id="PTHR46491:SF3">
    <property type="entry name" value="CDGSH IRON-SULFUR DOMAIN-CONTAINING PROTEIN 3, MITOCHONDRIAL"/>
    <property type="match status" value="1"/>
</dbReference>
<dbReference type="InterPro" id="IPR018967">
    <property type="entry name" value="FeS-contain_CDGSH-typ"/>
</dbReference>
<evidence type="ECO:0000256" key="4">
    <source>
        <dbReference type="ARBA" id="ARBA00023014"/>
    </source>
</evidence>
<dbReference type="PaxDb" id="768679-TTX_1322a"/>
<evidence type="ECO:0000313" key="7">
    <source>
        <dbReference type="Proteomes" id="UP000002654"/>
    </source>
</evidence>
<sequence length="56" mass="6235">MQIKIIASENGPYLVEVDGRVRYALCRCGGSNNKPFCDGTHKRVGFKASQHVIELQ</sequence>
<keyword evidence="4" id="KW-0411">Iron-sulfur</keyword>
<dbReference type="GeneID" id="52284642"/>
<dbReference type="PANTHER" id="PTHR46491">
    <property type="entry name" value="CDGSH IRON SULFUR DOMAIN PROTEIN HOMOLOG"/>
    <property type="match status" value="1"/>
</dbReference>
<dbReference type="eggNOG" id="arCOG01667">
    <property type="taxonomic scope" value="Archaea"/>
</dbReference>
<dbReference type="Proteomes" id="UP000002654">
    <property type="component" value="Chromosome"/>
</dbReference>
<evidence type="ECO:0000256" key="1">
    <source>
        <dbReference type="ARBA" id="ARBA00022714"/>
    </source>
</evidence>
<evidence type="ECO:0000256" key="3">
    <source>
        <dbReference type="ARBA" id="ARBA00023004"/>
    </source>
</evidence>
<feature type="domain" description="Iron-binding zinc finger CDGSH type" evidence="5">
    <location>
        <begin position="10"/>
        <end position="47"/>
    </location>
</feature>
<dbReference type="HOGENOM" id="CLU_173940_2_2_2"/>
<dbReference type="KEGG" id="ttn:TTX_1322a"/>
<keyword evidence="3" id="KW-0408">Iron</keyword>
<dbReference type="GO" id="GO:0005737">
    <property type="term" value="C:cytoplasm"/>
    <property type="evidence" value="ECO:0007669"/>
    <property type="project" value="UniProtKB-ARBA"/>
</dbReference>
<dbReference type="Pfam" id="PF09360">
    <property type="entry name" value="zf-CDGSH"/>
    <property type="match status" value="1"/>
</dbReference>
<dbReference type="Gene3D" id="3.40.5.90">
    <property type="entry name" value="CDGSH iron-sulfur domain, mitoNEET-type"/>
    <property type="match status" value="1"/>
</dbReference>
<name>G4RK64_THETK</name>
<evidence type="ECO:0000256" key="2">
    <source>
        <dbReference type="ARBA" id="ARBA00022723"/>
    </source>
</evidence>
<dbReference type="EMBL" id="FN869859">
    <property type="protein sequence ID" value="CCC81959.1"/>
    <property type="molecule type" value="Genomic_DNA"/>
</dbReference>
<keyword evidence="1" id="KW-0001">2Fe-2S</keyword>
<dbReference type="GO" id="GO:0051537">
    <property type="term" value="F:2 iron, 2 sulfur cluster binding"/>
    <property type="evidence" value="ECO:0007669"/>
    <property type="project" value="UniProtKB-KW"/>
</dbReference>
<dbReference type="RefSeq" id="WP_014127214.1">
    <property type="nucleotide sequence ID" value="NC_016070.1"/>
</dbReference>
<keyword evidence="7" id="KW-1185">Reference proteome</keyword>
<dbReference type="GO" id="GO:0046872">
    <property type="term" value="F:metal ion binding"/>
    <property type="evidence" value="ECO:0007669"/>
    <property type="project" value="UniProtKB-KW"/>
</dbReference>
<dbReference type="AlphaFoldDB" id="G4RK64"/>
<dbReference type="InterPro" id="IPR042216">
    <property type="entry name" value="MitoNEET_CISD"/>
</dbReference>